<evidence type="ECO:0000313" key="9">
    <source>
        <dbReference type="EMBL" id="MBR0658171.1"/>
    </source>
</evidence>
<dbReference type="AlphaFoldDB" id="A0A9X9WCW1"/>
<keyword evidence="2" id="KW-0479">Metal-binding</keyword>
<keyword evidence="6" id="KW-0408">Iron</keyword>
<evidence type="ECO:0000259" key="8">
    <source>
        <dbReference type="PROSITE" id="PS51471"/>
    </source>
</evidence>
<dbReference type="InterPro" id="IPR005123">
    <property type="entry name" value="Oxoglu/Fe-dep_dioxygenase_dom"/>
</dbReference>
<keyword evidence="4" id="KW-0223">Dioxygenase</keyword>
<dbReference type="GO" id="GO:0005506">
    <property type="term" value="F:iron ion binding"/>
    <property type="evidence" value="ECO:0007669"/>
    <property type="project" value="InterPro"/>
</dbReference>
<accession>A0A9X9WCW1</accession>
<dbReference type="GO" id="GO:0051213">
    <property type="term" value="F:dioxygenase activity"/>
    <property type="evidence" value="ECO:0007669"/>
    <property type="project" value="UniProtKB-KW"/>
</dbReference>
<protein>
    <submittedName>
        <fullName evidence="9">2OG-Fe(II) oxygenase</fullName>
    </submittedName>
</protein>
<reference evidence="9" key="3">
    <citation type="journal article" date="2021" name="Syst. Appl. Microbiol.">
        <title>Roseomonas hellenica sp. nov., isolated from roots of wild-growing Alkanna tinctoria.</title>
        <authorList>
            <person name="Rat A."/>
            <person name="Naranjo H.D."/>
            <person name="Lebbe L."/>
            <person name="Cnockaert M."/>
            <person name="Krigas N."/>
            <person name="Grigoriadou K."/>
            <person name="Maloupa E."/>
            <person name="Willems A."/>
        </authorList>
    </citation>
    <scope>NUCLEOTIDE SEQUENCE</scope>
    <source>
        <strain evidence="9">LMG 31161</strain>
    </source>
</reference>
<feature type="domain" description="Fe2OG dioxygenase" evidence="8">
    <location>
        <begin position="256"/>
        <end position="350"/>
    </location>
</feature>
<reference evidence="10 11" key="2">
    <citation type="submission" date="2020-02" db="EMBL/GenBank/DDBJ databases">
        <authorList>
            <person name="Sun Q."/>
            <person name="Inoue M."/>
        </authorList>
    </citation>
    <scope>NUCLEOTIDE SEQUENCE [LARGE SCALE GENOMIC DNA]</scope>
    <source>
        <strain evidence="10 11">KCTC 22478</strain>
    </source>
</reference>
<organism evidence="9 12">
    <name type="scientific">Neoroseomonas oryzicola</name>
    <dbReference type="NCBI Taxonomy" id="535904"/>
    <lineage>
        <taxon>Bacteria</taxon>
        <taxon>Pseudomonadati</taxon>
        <taxon>Pseudomonadota</taxon>
        <taxon>Alphaproteobacteria</taxon>
        <taxon>Acetobacterales</taxon>
        <taxon>Acetobacteraceae</taxon>
        <taxon>Neoroseomonas</taxon>
    </lineage>
</organism>
<dbReference type="SMART" id="SM00702">
    <property type="entry name" value="P4Hc"/>
    <property type="match status" value="1"/>
</dbReference>
<comment type="caution">
    <text evidence="9">The sequence shown here is derived from an EMBL/GenBank/DDBJ whole genome shotgun (WGS) entry which is preliminary data.</text>
</comment>
<evidence type="ECO:0000256" key="2">
    <source>
        <dbReference type="ARBA" id="ARBA00022723"/>
    </source>
</evidence>
<evidence type="ECO:0000256" key="4">
    <source>
        <dbReference type="ARBA" id="ARBA00022964"/>
    </source>
</evidence>
<evidence type="ECO:0000313" key="10">
    <source>
        <dbReference type="EMBL" id="NKE16012.1"/>
    </source>
</evidence>
<keyword evidence="5" id="KW-0560">Oxidoreductase</keyword>
<evidence type="ECO:0000256" key="1">
    <source>
        <dbReference type="ARBA" id="ARBA00001961"/>
    </source>
</evidence>
<dbReference type="RefSeq" id="WP_168039118.1">
    <property type="nucleotide sequence ID" value="NZ_JAAEDK010000005.1"/>
</dbReference>
<evidence type="ECO:0000256" key="3">
    <source>
        <dbReference type="ARBA" id="ARBA00022896"/>
    </source>
</evidence>
<dbReference type="Pfam" id="PF13640">
    <property type="entry name" value="2OG-FeII_Oxy_3"/>
    <property type="match status" value="1"/>
</dbReference>
<evidence type="ECO:0000313" key="12">
    <source>
        <dbReference type="Proteomes" id="UP001138708"/>
    </source>
</evidence>
<dbReference type="GO" id="GO:0031418">
    <property type="term" value="F:L-ascorbic acid binding"/>
    <property type="evidence" value="ECO:0007669"/>
    <property type="project" value="UniProtKB-KW"/>
</dbReference>
<proteinExistence type="predicted"/>
<dbReference type="PROSITE" id="PS51471">
    <property type="entry name" value="FE2OG_OXY"/>
    <property type="match status" value="1"/>
</dbReference>
<reference evidence="9" key="1">
    <citation type="submission" date="2020-01" db="EMBL/GenBank/DDBJ databases">
        <authorList>
            <person name="Rat A."/>
        </authorList>
    </citation>
    <scope>NUCLEOTIDE SEQUENCE</scope>
    <source>
        <strain evidence="9">LMG 31161</strain>
    </source>
</reference>
<evidence type="ECO:0000256" key="6">
    <source>
        <dbReference type="ARBA" id="ARBA00023004"/>
    </source>
</evidence>
<dbReference type="InterPro" id="IPR044862">
    <property type="entry name" value="Pro_4_hyd_alph_FE2OG_OXY"/>
</dbReference>
<evidence type="ECO:0000256" key="7">
    <source>
        <dbReference type="SAM" id="MobiDB-lite"/>
    </source>
</evidence>
<dbReference type="GO" id="GO:0016705">
    <property type="term" value="F:oxidoreductase activity, acting on paired donors, with incorporation or reduction of molecular oxygen"/>
    <property type="evidence" value="ECO:0007669"/>
    <property type="project" value="InterPro"/>
</dbReference>
<comment type="cofactor">
    <cofactor evidence="1">
        <name>L-ascorbate</name>
        <dbReference type="ChEBI" id="CHEBI:38290"/>
    </cofactor>
</comment>
<gene>
    <name evidence="10" type="ORF">GWK15_03595</name>
    <name evidence="9" type="ORF">GXW75_02830</name>
</gene>
<evidence type="ECO:0000313" key="11">
    <source>
        <dbReference type="Proteomes" id="UP000746741"/>
    </source>
</evidence>
<dbReference type="EMBL" id="JAAVUP010000001">
    <property type="protein sequence ID" value="NKE16012.1"/>
    <property type="molecule type" value="Genomic_DNA"/>
</dbReference>
<evidence type="ECO:0000256" key="5">
    <source>
        <dbReference type="ARBA" id="ARBA00023002"/>
    </source>
</evidence>
<dbReference type="Proteomes" id="UP001138708">
    <property type="component" value="Unassembled WGS sequence"/>
</dbReference>
<dbReference type="Proteomes" id="UP000746741">
    <property type="component" value="Unassembled WGS sequence"/>
</dbReference>
<feature type="region of interest" description="Disordered" evidence="7">
    <location>
        <begin position="1"/>
        <end position="21"/>
    </location>
</feature>
<sequence length="368" mass="40414">MSDAPSARPPQRRFLPGDPAPSFHAATDSNPRFAFDTVAGRYVLLAFLGSMGHGASAAAWDSLWRAQAEGLLDDERACAFAITASRGDAAPRIADTIPGLRVFRDHDRAVSRLYGASAEATPETYRPFALLLDPMLRVLAVAPIGAVDGLLARLRGVPDPALHAGAETPAPVLVLPRILEPEFCRHLIGLYETHGGGESGFMREVDGRTVGTLDPTRKRRRDHDIEDEAVRAGLRARLGRRLVPEIRKAFQFSATRIERYIVACYDAADGGHFRAHRDNTTKGTAHRRFAVSINLNEDFDGGDLWFPEFGPRRYRPPMGGAVVFSCSLLHEATRVTRGLRYATLPFLYDDAAARIRRENEGFIATEGT</sequence>
<dbReference type="InterPro" id="IPR006620">
    <property type="entry name" value="Pro_4_hyd_alph"/>
</dbReference>
<keyword evidence="3" id="KW-0847">Vitamin C</keyword>
<name>A0A9X9WCW1_9PROT</name>
<keyword evidence="11" id="KW-1185">Reference proteome</keyword>
<dbReference type="Gene3D" id="2.60.120.620">
    <property type="entry name" value="q2cbj1_9rhob like domain"/>
    <property type="match status" value="1"/>
</dbReference>
<dbReference type="EMBL" id="JAAEDK010000005">
    <property type="protein sequence ID" value="MBR0658171.1"/>
    <property type="molecule type" value="Genomic_DNA"/>
</dbReference>